<accession>A0A8J8MLA5</accession>
<comment type="similarity">
    <text evidence="1">Belongs to the PhzF family.</text>
</comment>
<evidence type="ECO:0000256" key="1">
    <source>
        <dbReference type="ARBA" id="ARBA00008270"/>
    </source>
</evidence>
<dbReference type="AlphaFoldDB" id="A0A8J8MLA5"/>
<name>A0A8J8MLA5_9FIRM</name>
<keyword evidence="2" id="KW-0413">Isomerase</keyword>
<dbReference type="InterPro" id="IPR003719">
    <property type="entry name" value="Phenazine_PhzF-like"/>
</dbReference>
<dbReference type="GO" id="GO:0016853">
    <property type="term" value="F:isomerase activity"/>
    <property type="evidence" value="ECO:0007669"/>
    <property type="project" value="UniProtKB-KW"/>
</dbReference>
<dbReference type="Pfam" id="PF02567">
    <property type="entry name" value="PhzC-PhzF"/>
    <property type="match status" value="1"/>
</dbReference>
<organism evidence="4 5">
    <name type="scientific">Vallitalea pronyensis</name>
    <dbReference type="NCBI Taxonomy" id="1348613"/>
    <lineage>
        <taxon>Bacteria</taxon>
        <taxon>Bacillati</taxon>
        <taxon>Bacillota</taxon>
        <taxon>Clostridia</taxon>
        <taxon>Lachnospirales</taxon>
        <taxon>Vallitaleaceae</taxon>
        <taxon>Vallitalea</taxon>
    </lineage>
</organism>
<evidence type="ECO:0000313" key="4">
    <source>
        <dbReference type="EMBL" id="QUI23611.1"/>
    </source>
</evidence>
<evidence type="ECO:0000256" key="3">
    <source>
        <dbReference type="PIRSR" id="PIRSR016184-1"/>
    </source>
</evidence>
<protein>
    <submittedName>
        <fullName evidence="4">PhzF family phenazine biosynthesis protein</fullName>
    </submittedName>
</protein>
<feature type="active site" evidence="3">
    <location>
        <position position="45"/>
    </location>
</feature>
<proteinExistence type="inferred from homology"/>
<dbReference type="PANTHER" id="PTHR13774:SF39">
    <property type="entry name" value="BIOSYNTHESIS PROTEIN, PUTATIVE-RELATED"/>
    <property type="match status" value="1"/>
</dbReference>
<dbReference type="EMBL" id="CP058649">
    <property type="protein sequence ID" value="QUI23611.1"/>
    <property type="molecule type" value="Genomic_DNA"/>
</dbReference>
<dbReference type="RefSeq" id="WP_212694296.1">
    <property type="nucleotide sequence ID" value="NZ_CP058649.1"/>
</dbReference>
<dbReference type="NCBIfam" id="TIGR00654">
    <property type="entry name" value="PhzF_family"/>
    <property type="match status" value="1"/>
</dbReference>
<keyword evidence="5" id="KW-1185">Reference proteome</keyword>
<dbReference type="GO" id="GO:0005737">
    <property type="term" value="C:cytoplasm"/>
    <property type="evidence" value="ECO:0007669"/>
    <property type="project" value="TreeGrafter"/>
</dbReference>
<evidence type="ECO:0000256" key="2">
    <source>
        <dbReference type="ARBA" id="ARBA00023235"/>
    </source>
</evidence>
<gene>
    <name evidence="4" type="ORF">HZI73_15520</name>
</gene>
<dbReference type="SUPFAM" id="SSF54506">
    <property type="entry name" value="Diaminopimelate epimerase-like"/>
    <property type="match status" value="1"/>
</dbReference>
<reference evidence="4" key="1">
    <citation type="submission" date="2020-07" db="EMBL/GenBank/DDBJ databases">
        <title>Vallitalea pronyensis genome.</title>
        <authorList>
            <person name="Postec A."/>
        </authorList>
    </citation>
    <scope>NUCLEOTIDE SEQUENCE</scope>
    <source>
        <strain evidence="4">FatNI3</strain>
    </source>
</reference>
<dbReference type="PIRSF" id="PIRSF016184">
    <property type="entry name" value="PhzC_PhzF"/>
    <property type="match status" value="1"/>
</dbReference>
<dbReference type="PANTHER" id="PTHR13774">
    <property type="entry name" value="PHENAZINE BIOSYNTHESIS PROTEIN"/>
    <property type="match status" value="1"/>
</dbReference>
<evidence type="ECO:0000313" key="5">
    <source>
        <dbReference type="Proteomes" id="UP000683246"/>
    </source>
</evidence>
<dbReference type="Gene3D" id="3.10.310.10">
    <property type="entry name" value="Diaminopimelate Epimerase, Chain A, domain 1"/>
    <property type="match status" value="2"/>
</dbReference>
<dbReference type="KEGG" id="vpy:HZI73_15520"/>
<sequence>MYKLYHMSGFTINQTGGNPAGVVIDGEQLSEIDMQKIAKEVGYSETAFVLPSDVADYKCRFFTPTEEVDLCGHATIATYNLLRDLKRVGEGEFTQETKAGVLKVIILQNQVYMEQNKPQFCERVMVQEIEKCFQGTYHDYINTKLPIQVVTTGMRDIMLPIKSLQHLKQLQPKYEAIVQLSKKYQVTGIHSFTTETSHQASAQCRNFAPVCGIEEESATGTSNGALACYLSKYQDIATKHNYVFEQGYCMDMPSEIKVMLQFQYNRVSEVWVGGCAERLKKDE</sequence>
<dbReference type="Proteomes" id="UP000683246">
    <property type="component" value="Chromosome"/>
</dbReference>